<proteinExistence type="predicted"/>
<feature type="transmembrane region" description="Helical" evidence="5">
    <location>
        <begin position="85"/>
        <end position="106"/>
    </location>
</feature>
<comment type="caution">
    <text evidence="7">The sequence shown here is derived from an EMBL/GenBank/DDBJ whole genome shotgun (WGS) entry which is preliminary data.</text>
</comment>
<feature type="transmembrane region" description="Helical" evidence="5">
    <location>
        <begin position="349"/>
        <end position="371"/>
    </location>
</feature>
<feature type="transmembrane region" description="Helical" evidence="5">
    <location>
        <begin position="210"/>
        <end position="227"/>
    </location>
</feature>
<feature type="transmembrane region" description="Helical" evidence="5">
    <location>
        <begin position="378"/>
        <end position="397"/>
    </location>
</feature>
<dbReference type="GO" id="GO:0016874">
    <property type="term" value="F:ligase activity"/>
    <property type="evidence" value="ECO:0007669"/>
    <property type="project" value="UniProtKB-KW"/>
</dbReference>
<reference evidence="8" key="1">
    <citation type="submission" date="2023-07" db="EMBL/GenBank/DDBJ databases">
        <title>Whole genome sequence analysis of rice epiphytic Sphingomonas sanguinis OsEp_Plm_15B2.</title>
        <authorList>
            <person name="Sahu K.P."/>
            <person name="Asharani P."/>
            <person name="Reddy B."/>
            <person name="Kumar A."/>
        </authorList>
    </citation>
    <scope>NUCLEOTIDE SEQUENCE [LARGE SCALE GENOMIC DNA]</scope>
    <source>
        <strain evidence="8">OsEp_Plm_15B2</strain>
    </source>
</reference>
<sequence length="449" mass="49219">MPIDDGFEMRALRRRSVKPAFLSPTGIGTMVAAAMIIMTVLGPLMTYKPEPFTGEGSPLRQICYFAILPVAIFAVRPLHRPERLLAVPWTLLVALGWCWLSLSWSIAPDIGIRRLLLTTIVIWTLFLTVESIGYERVMKVTRIVMVVTLAVNFLTVLAVPSFGIHQAAAAADASDPGLVGDWRGMMLQKNFAGAACAFTLIMFMLDAGRIARWIRALVVVAAVVFLIKSGSKTSMGIAVLGIGIGFLYTRYNPAYRSLLIPALLIVSVTITLLLQIYWDDLIAPLSDQGAFTGRTQIWPPLFAYFQDHWFFGTGYGSFWNIGFGKSPIFTYSKGWVLHITQGHNGYLDLLVTIGLPGLLLVIFATIVVPIGRLLSSKTAPRGPGSVVLAMLIFAMGHNFTESSIFDRDAIVQTFLMLAVALGYNITRADTGRRRRLTVDRDATNGGVTA</sequence>
<dbReference type="InterPro" id="IPR051533">
    <property type="entry name" value="WaaL-like"/>
</dbReference>
<evidence type="ECO:0000259" key="6">
    <source>
        <dbReference type="Pfam" id="PF04932"/>
    </source>
</evidence>
<feature type="transmembrane region" description="Helical" evidence="5">
    <location>
        <begin position="59"/>
        <end position="78"/>
    </location>
</feature>
<protein>
    <submittedName>
        <fullName evidence="7">O-antigen ligase family protein</fullName>
    </submittedName>
</protein>
<evidence type="ECO:0000256" key="2">
    <source>
        <dbReference type="ARBA" id="ARBA00022692"/>
    </source>
</evidence>
<organism evidence="7 8">
    <name type="scientific">Sphingomonas sanguinis</name>
    <dbReference type="NCBI Taxonomy" id="33051"/>
    <lineage>
        <taxon>Bacteria</taxon>
        <taxon>Pseudomonadati</taxon>
        <taxon>Pseudomonadota</taxon>
        <taxon>Alphaproteobacteria</taxon>
        <taxon>Sphingomonadales</taxon>
        <taxon>Sphingomonadaceae</taxon>
        <taxon>Sphingomonas</taxon>
    </lineage>
</organism>
<feature type="transmembrane region" description="Helical" evidence="5">
    <location>
        <begin position="409"/>
        <end position="426"/>
    </location>
</feature>
<dbReference type="InterPro" id="IPR007016">
    <property type="entry name" value="O-antigen_ligase-rel_domated"/>
</dbReference>
<dbReference type="Proteomes" id="UP001292182">
    <property type="component" value="Unassembled WGS sequence"/>
</dbReference>
<keyword evidence="2 5" id="KW-0812">Transmembrane</keyword>
<name>A0ABU5LQ31_9SPHN</name>
<feature type="transmembrane region" description="Helical" evidence="5">
    <location>
        <begin position="144"/>
        <end position="165"/>
    </location>
</feature>
<keyword evidence="3 5" id="KW-1133">Transmembrane helix</keyword>
<evidence type="ECO:0000256" key="4">
    <source>
        <dbReference type="ARBA" id="ARBA00023136"/>
    </source>
</evidence>
<dbReference type="Pfam" id="PF04932">
    <property type="entry name" value="Wzy_C"/>
    <property type="match status" value="1"/>
</dbReference>
<evidence type="ECO:0000313" key="7">
    <source>
        <dbReference type="EMBL" id="MDZ7281841.1"/>
    </source>
</evidence>
<dbReference type="PANTHER" id="PTHR37422">
    <property type="entry name" value="TEICHURONIC ACID BIOSYNTHESIS PROTEIN TUAE"/>
    <property type="match status" value="1"/>
</dbReference>
<feature type="domain" description="O-antigen ligase-related" evidence="6">
    <location>
        <begin position="218"/>
        <end position="362"/>
    </location>
</feature>
<evidence type="ECO:0000313" key="8">
    <source>
        <dbReference type="Proteomes" id="UP001292182"/>
    </source>
</evidence>
<comment type="subcellular location">
    <subcellularLocation>
        <location evidence="1">Membrane</location>
        <topology evidence="1">Multi-pass membrane protein</topology>
    </subcellularLocation>
</comment>
<accession>A0ABU5LQ31</accession>
<feature type="transmembrane region" description="Helical" evidence="5">
    <location>
        <begin position="258"/>
        <end position="278"/>
    </location>
</feature>
<feature type="transmembrane region" description="Helical" evidence="5">
    <location>
        <begin position="112"/>
        <end position="132"/>
    </location>
</feature>
<keyword evidence="8" id="KW-1185">Reference proteome</keyword>
<feature type="transmembrane region" description="Helical" evidence="5">
    <location>
        <begin position="233"/>
        <end position="251"/>
    </location>
</feature>
<keyword evidence="7" id="KW-0436">Ligase</keyword>
<feature type="transmembrane region" description="Helical" evidence="5">
    <location>
        <begin position="21"/>
        <end position="47"/>
    </location>
</feature>
<dbReference type="EMBL" id="JAOBTW010000007">
    <property type="protein sequence ID" value="MDZ7281841.1"/>
    <property type="molecule type" value="Genomic_DNA"/>
</dbReference>
<dbReference type="PANTHER" id="PTHR37422:SF17">
    <property type="entry name" value="O-ANTIGEN LIGASE"/>
    <property type="match status" value="1"/>
</dbReference>
<gene>
    <name evidence="7" type="ORF">N4G62_07355</name>
</gene>
<feature type="transmembrane region" description="Helical" evidence="5">
    <location>
        <begin position="185"/>
        <end position="203"/>
    </location>
</feature>
<evidence type="ECO:0000256" key="3">
    <source>
        <dbReference type="ARBA" id="ARBA00022989"/>
    </source>
</evidence>
<evidence type="ECO:0000256" key="1">
    <source>
        <dbReference type="ARBA" id="ARBA00004141"/>
    </source>
</evidence>
<keyword evidence="4 5" id="KW-0472">Membrane</keyword>
<evidence type="ECO:0000256" key="5">
    <source>
        <dbReference type="SAM" id="Phobius"/>
    </source>
</evidence>